<evidence type="ECO:0000313" key="2">
    <source>
        <dbReference type="Proteomes" id="UP001454036"/>
    </source>
</evidence>
<gene>
    <name evidence="1" type="ORF">LIER_42111</name>
</gene>
<dbReference type="Proteomes" id="UP001454036">
    <property type="component" value="Unassembled WGS sequence"/>
</dbReference>
<comment type="caution">
    <text evidence="1">The sequence shown here is derived from an EMBL/GenBank/DDBJ whole genome shotgun (WGS) entry which is preliminary data.</text>
</comment>
<name>A0AAV3RJP5_LITER</name>
<keyword evidence="2" id="KW-1185">Reference proteome</keyword>
<sequence>MAEGGSGGWRCVKWARRNTEHLKSGGEIDGETIKGKWQGSVSSSRLGSIKSRAIRSFLVPGVGYDSRGLNSFFLPLIYCRRLIRVFPQV</sequence>
<dbReference type="AlphaFoldDB" id="A0AAV3RJP5"/>
<reference evidence="1 2" key="1">
    <citation type="submission" date="2024-01" db="EMBL/GenBank/DDBJ databases">
        <title>The complete chloroplast genome sequence of Lithospermum erythrorhizon: insights into the phylogenetic relationship among Boraginaceae species and the maternal lineages of purple gromwells.</title>
        <authorList>
            <person name="Okada T."/>
            <person name="Watanabe K."/>
        </authorList>
    </citation>
    <scope>NUCLEOTIDE SEQUENCE [LARGE SCALE GENOMIC DNA]</scope>
</reference>
<proteinExistence type="predicted"/>
<organism evidence="1 2">
    <name type="scientific">Lithospermum erythrorhizon</name>
    <name type="common">Purple gromwell</name>
    <name type="synonym">Lithospermum officinale var. erythrorhizon</name>
    <dbReference type="NCBI Taxonomy" id="34254"/>
    <lineage>
        <taxon>Eukaryota</taxon>
        <taxon>Viridiplantae</taxon>
        <taxon>Streptophyta</taxon>
        <taxon>Embryophyta</taxon>
        <taxon>Tracheophyta</taxon>
        <taxon>Spermatophyta</taxon>
        <taxon>Magnoliopsida</taxon>
        <taxon>eudicotyledons</taxon>
        <taxon>Gunneridae</taxon>
        <taxon>Pentapetalae</taxon>
        <taxon>asterids</taxon>
        <taxon>lamiids</taxon>
        <taxon>Boraginales</taxon>
        <taxon>Boraginaceae</taxon>
        <taxon>Boraginoideae</taxon>
        <taxon>Lithospermeae</taxon>
        <taxon>Lithospermum</taxon>
    </lineage>
</organism>
<evidence type="ECO:0000313" key="1">
    <source>
        <dbReference type="EMBL" id="GAA0176802.1"/>
    </source>
</evidence>
<accession>A0AAV3RJP5</accession>
<dbReference type="EMBL" id="BAABME010028148">
    <property type="protein sequence ID" value="GAA0176802.1"/>
    <property type="molecule type" value="Genomic_DNA"/>
</dbReference>
<protein>
    <submittedName>
        <fullName evidence="1">Uncharacterized protein</fullName>
    </submittedName>
</protein>